<evidence type="ECO:0000256" key="3">
    <source>
        <dbReference type="ARBA" id="ARBA00022679"/>
    </source>
</evidence>
<feature type="binding site" evidence="8">
    <location>
        <begin position="70"/>
        <end position="71"/>
    </location>
    <ligand>
        <name>substrate</name>
    </ligand>
</feature>
<accession>A0A367YT56</accession>
<dbReference type="EC" id="2.7.1.17" evidence="8 10"/>
<dbReference type="GO" id="GO:0005998">
    <property type="term" value="P:xylulose catabolic process"/>
    <property type="evidence" value="ECO:0007669"/>
    <property type="project" value="UniProtKB-UniRule"/>
</dbReference>
<evidence type="ECO:0000256" key="1">
    <source>
        <dbReference type="ARBA" id="ARBA00009156"/>
    </source>
</evidence>
<keyword evidence="7 8" id="KW-0119">Carbohydrate metabolism</keyword>
<dbReference type="PANTHER" id="PTHR43095">
    <property type="entry name" value="SUGAR KINASE"/>
    <property type="match status" value="1"/>
</dbReference>
<comment type="similarity">
    <text evidence="1 8 9">Belongs to the FGGY kinase family.</text>
</comment>
<dbReference type="InterPro" id="IPR018484">
    <property type="entry name" value="FGGY_N"/>
</dbReference>
<dbReference type="InterPro" id="IPR006000">
    <property type="entry name" value="Xylulokinase"/>
</dbReference>
<reference evidence="13 14" key="1">
    <citation type="submission" date="2018-07" db="EMBL/GenBank/DDBJ databases">
        <title>Desertimonas flava gen. nov. sp. nov.</title>
        <authorList>
            <person name="Liu S."/>
        </authorList>
    </citation>
    <scope>NUCLEOTIDE SEQUENCE [LARGE SCALE GENOMIC DNA]</scope>
    <source>
        <strain evidence="13 14">16Sb5-5</strain>
    </source>
</reference>
<dbReference type="Pfam" id="PF00370">
    <property type="entry name" value="FGGY_N"/>
    <property type="match status" value="1"/>
</dbReference>
<evidence type="ECO:0000259" key="11">
    <source>
        <dbReference type="Pfam" id="PF00370"/>
    </source>
</evidence>
<name>A0A367YT56_9ACTN</name>
<feature type="site" description="Important for activity" evidence="8">
    <location>
        <position position="9"/>
    </location>
</feature>
<protein>
    <recommendedName>
        <fullName evidence="8 10">Xylulose kinase</fullName>
        <shortName evidence="8 10">Xylulokinase</shortName>
        <ecNumber evidence="8 10">2.7.1.17</ecNumber>
    </recommendedName>
</protein>
<dbReference type="Pfam" id="PF02782">
    <property type="entry name" value="FGGY_C"/>
    <property type="match status" value="1"/>
</dbReference>
<proteinExistence type="inferred from homology"/>
<dbReference type="RefSeq" id="WP_114127256.1">
    <property type="nucleotide sequence ID" value="NZ_QOUI01000008.1"/>
</dbReference>
<dbReference type="PROSITE" id="PS00445">
    <property type="entry name" value="FGGY_KINASES_2"/>
    <property type="match status" value="1"/>
</dbReference>
<comment type="caution">
    <text evidence="13">The sequence shown here is derived from an EMBL/GenBank/DDBJ whole genome shotgun (WGS) entry which is preliminary data.</text>
</comment>
<dbReference type="NCBIfam" id="TIGR01312">
    <property type="entry name" value="XylB"/>
    <property type="match status" value="1"/>
</dbReference>
<feature type="domain" description="Carbohydrate kinase FGGY C-terminal" evidence="12">
    <location>
        <begin position="239"/>
        <end position="420"/>
    </location>
</feature>
<gene>
    <name evidence="8 10 13" type="primary">xylB</name>
    <name evidence="13" type="ORF">DT076_13760</name>
</gene>
<evidence type="ECO:0000256" key="7">
    <source>
        <dbReference type="ARBA" id="ARBA00023277"/>
    </source>
</evidence>
<evidence type="ECO:0000259" key="12">
    <source>
        <dbReference type="Pfam" id="PF02782"/>
    </source>
</evidence>
<dbReference type="AlphaFoldDB" id="A0A367YT56"/>
<dbReference type="PANTHER" id="PTHR43095:SF5">
    <property type="entry name" value="XYLULOSE KINASE"/>
    <property type="match status" value="1"/>
</dbReference>
<keyword evidence="3 8" id="KW-0808">Transferase</keyword>
<dbReference type="GO" id="GO:0005524">
    <property type="term" value="F:ATP binding"/>
    <property type="evidence" value="ECO:0007669"/>
    <property type="project" value="UniProtKB-UniRule"/>
</dbReference>
<feature type="domain" description="Carbohydrate kinase FGGY N-terminal" evidence="11">
    <location>
        <begin position="5"/>
        <end position="220"/>
    </location>
</feature>
<sequence length="462" mass="48249">MSDLVLGVDSSTQSCKAILVDSATGRVVEERQAPHPRGTEVDPREWWSAFETAGGPLLERAAAVAVGGQQHGMVALDADQQVVRPALLWNDVRSAPQAATLVEELGGPEAAARRTGSVHVASITSTKLRWLRDAEPENAARTEAVLLPHDYLTWRLRADADRYTTDRGDASGTGYFSPETDDWDVELAEHALGHRPRLPEIVPAHTSAGQTRSGALLGAGTGDNAAAALGLDLQPGQVLISLGTSGVASTVAADPVLDPSGAVNGFADATGRWLPLACTINCARILELAAGLLGVGYDELARLALAAPAGAHGLSFLPYLDGERTPNRPDARGTMHGLTTSTTREDVARAAFEALLCSVADAVQALDQVTGVRTTAVSMVGGATKSPAVRALAPAVLGVPVTLPPDGEYVARGAARQAAWVLSGAEQPPAWELEGTSETLEADATPDVLEAYRELRDRTAGW</sequence>
<dbReference type="InterPro" id="IPR018485">
    <property type="entry name" value="FGGY_C"/>
</dbReference>
<evidence type="ECO:0000313" key="13">
    <source>
        <dbReference type="EMBL" id="RCK68970.1"/>
    </source>
</evidence>
<comment type="function">
    <text evidence="8">Catalyzes the phosphorylation of D-xylulose to D-xylulose 5-phosphate.</text>
</comment>
<dbReference type="InterPro" id="IPR018483">
    <property type="entry name" value="Carb_kinase_FGGY_CS"/>
</dbReference>
<evidence type="ECO:0000256" key="9">
    <source>
        <dbReference type="RuleBase" id="RU003733"/>
    </source>
</evidence>
<dbReference type="PIRSF" id="PIRSF000538">
    <property type="entry name" value="GlpK"/>
    <property type="match status" value="1"/>
</dbReference>
<dbReference type="EMBL" id="QOUI01000008">
    <property type="protein sequence ID" value="RCK68970.1"/>
    <property type="molecule type" value="Genomic_DNA"/>
</dbReference>
<dbReference type="SUPFAM" id="SSF53067">
    <property type="entry name" value="Actin-like ATPase domain"/>
    <property type="match status" value="2"/>
</dbReference>
<keyword evidence="4 8" id="KW-0547">Nucleotide-binding</keyword>
<evidence type="ECO:0000256" key="2">
    <source>
        <dbReference type="ARBA" id="ARBA00022629"/>
    </source>
</evidence>
<keyword evidence="6 8" id="KW-0067">ATP-binding</keyword>
<keyword evidence="2 8" id="KW-0859">Xylose metabolism</keyword>
<evidence type="ECO:0000256" key="6">
    <source>
        <dbReference type="ARBA" id="ARBA00022840"/>
    </source>
</evidence>
<dbReference type="GO" id="GO:0004856">
    <property type="term" value="F:D-xylulokinase activity"/>
    <property type="evidence" value="ECO:0007669"/>
    <property type="project" value="UniProtKB-UniRule"/>
</dbReference>
<dbReference type="Gene3D" id="3.30.420.40">
    <property type="match status" value="2"/>
</dbReference>
<evidence type="ECO:0000256" key="8">
    <source>
        <dbReference type="HAMAP-Rule" id="MF_02220"/>
    </source>
</evidence>
<evidence type="ECO:0000313" key="14">
    <source>
        <dbReference type="Proteomes" id="UP000252770"/>
    </source>
</evidence>
<dbReference type="InterPro" id="IPR050406">
    <property type="entry name" value="FGGY_Carb_Kinase"/>
</dbReference>
<evidence type="ECO:0000256" key="5">
    <source>
        <dbReference type="ARBA" id="ARBA00022777"/>
    </source>
</evidence>
<evidence type="ECO:0000256" key="4">
    <source>
        <dbReference type="ARBA" id="ARBA00022741"/>
    </source>
</evidence>
<dbReference type="Proteomes" id="UP000252770">
    <property type="component" value="Unassembled WGS sequence"/>
</dbReference>
<keyword evidence="5 8" id="KW-0418">Kinase</keyword>
<keyword evidence="14" id="KW-1185">Reference proteome</keyword>
<organism evidence="13 14">
    <name type="scientific">Desertihabitans brevis</name>
    <dbReference type="NCBI Taxonomy" id="2268447"/>
    <lineage>
        <taxon>Bacteria</taxon>
        <taxon>Bacillati</taxon>
        <taxon>Actinomycetota</taxon>
        <taxon>Actinomycetes</taxon>
        <taxon>Propionibacteriales</taxon>
        <taxon>Propionibacteriaceae</taxon>
        <taxon>Desertihabitans</taxon>
    </lineage>
</organism>
<dbReference type="InterPro" id="IPR000577">
    <property type="entry name" value="Carb_kinase_FGGY"/>
</dbReference>
<dbReference type="InterPro" id="IPR043129">
    <property type="entry name" value="ATPase_NBD"/>
</dbReference>
<dbReference type="GO" id="GO:0042732">
    <property type="term" value="P:D-xylose metabolic process"/>
    <property type="evidence" value="ECO:0007669"/>
    <property type="project" value="UniProtKB-KW"/>
</dbReference>
<feature type="active site" description="Proton acceptor" evidence="8">
    <location>
        <position position="223"/>
    </location>
</feature>
<dbReference type="HAMAP" id="MF_02220">
    <property type="entry name" value="XylB"/>
    <property type="match status" value="1"/>
</dbReference>
<comment type="catalytic activity">
    <reaction evidence="8 10">
        <text>D-xylulose + ATP = D-xylulose 5-phosphate + ADP + H(+)</text>
        <dbReference type="Rhea" id="RHEA:10964"/>
        <dbReference type="ChEBI" id="CHEBI:15378"/>
        <dbReference type="ChEBI" id="CHEBI:17140"/>
        <dbReference type="ChEBI" id="CHEBI:30616"/>
        <dbReference type="ChEBI" id="CHEBI:57737"/>
        <dbReference type="ChEBI" id="CHEBI:456216"/>
        <dbReference type="EC" id="2.7.1.17"/>
    </reaction>
</comment>
<dbReference type="CDD" id="cd07809">
    <property type="entry name" value="ASKHA_NBD_FGGY_BaXK-like"/>
    <property type="match status" value="1"/>
</dbReference>
<evidence type="ECO:0000256" key="10">
    <source>
        <dbReference type="RuleBase" id="RU364073"/>
    </source>
</evidence>